<evidence type="ECO:0000313" key="2">
    <source>
        <dbReference type="EMBL" id="EKC76451.1"/>
    </source>
</evidence>
<sequence>MAGYRKDRVAEDIKREIVALIRELKDPRVKDKMLTVVRVEVSQDLSYAKVFVSSLSGIDDAKQAVKGLESATGLIRHEVGKRLRLRKAPELKFAADDSVEHGMEIFRKIEALKKDDEEDK</sequence>
<dbReference type="SUPFAM" id="SSF89919">
    <property type="entry name" value="Ribosome-binding factor A, RbfA"/>
    <property type="match status" value="1"/>
</dbReference>
<name>K1RCF6_9ZZZZ</name>
<gene>
    <name evidence="1" type="ORF">LEA_19838</name>
    <name evidence="2" type="ORF">OBE_00833</name>
</gene>
<dbReference type="InterPro" id="IPR023799">
    <property type="entry name" value="RbfA_dom_sf"/>
</dbReference>
<comment type="caution">
    <text evidence="1">The sequence shown here is derived from an EMBL/GenBank/DDBJ whole genome shotgun (WGS) entry which is preliminary data.</text>
</comment>
<organism evidence="1">
    <name type="scientific">human gut metagenome</name>
    <dbReference type="NCBI Taxonomy" id="408170"/>
    <lineage>
        <taxon>unclassified sequences</taxon>
        <taxon>metagenomes</taxon>
        <taxon>organismal metagenomes</taxon>
    </lineage>
</organism>
<dbReference type="InterPro" id="IPR020053">
    <property type="entry name" value="Ribosome-bd_factorA_CS"/>
</dbReference>
<dbReference type="PROSITE" id="PS01319">
    <property type="entry name" value="RBFA"/>
    <property type="match status" value="1"/>
</dbReference>
<dbReference type="PANTHER" id="PTHR33515:SF1">
    <property type="entry name" value="RIBOSOME-BINDING FACTOR A, CHLOROPLASTIC-RELATED"/>
    <property type="match status" value="1"/>
</dbReference>
<dbReference type="GO" id="GO:0043024">
    <property type="term" value="F:ribosomal small subunit binding"/>
    <property type="evidence" value="ECO:0007669"/>
    <property type="project" value="TreeGrafter"/>
</dbReference>
<dbReference type="EMBL" id="AJWY01013630">
    <property type="protein sequence ID" value="EKC46447.1"/>
    <property type="molecule type" value="Genomic_DNA"/>
</dbReference>
<dbReference type="EMBL" id="AJWZ01000569">
    <property type="protein sequence ID" value="EKC76451.1"/>
    <property type="molecule type" value="Genomic_DNA"/>
</dbReference>
<dbReference type="HAMAP" id="MF_00003">
    <property type="entry name" value="RbfA"/>
    <property type="match status" value="1"/>
</dbReference>
<accession>K1RCF6</accession>
<dbReference type="InterPro" id="IPR000238">
    <property type="entry name" value="RbfA"/>
</dbReference>
<dbReference type="Pfam" id="PF02033">
    <property type="entry name" value="RBFA"/>
    <property type="match status" value="1"/>
</dbReference>
<protein>
    <submittedName>
        <fullName evidence="1">Ribosome-binding factor A</fullName>
    </submittedName>
</protein>
<dbReference type="InterPro" id="IPR015946">
    <property type="entry name" value="KH_dom-like_a/b"/>
</dbReference>
<dbReference type="Gene3D" id="3.30.300.20">
    <property type="match status" value="1"/>
</dbReference>
<dbReference type="AlphaFoldDB" id="K1RCF6"/>
<dbReference type="PANTHER" id="PTHR33515">
    <property type="entry name" value="RIBOSOME-BINDING FACTOR A, CHLOROPLASTIC-RELATED"/>
    <property type="match status" value="1"/>
</dbReference>
<reference evidence="1" key="1">
    <citation type="journal article" date="2013" name="Environ. Microbiol.">
        <title>Microbiota from the distal guts of lean and obese adolescents exhibit partial functional redundancy besides clear differences in community structure.</title>
        <authorList>
            <person name="Ferrer M."/>
            <person name="Ruiz A."/>
            <person name="Lanza F."/>
            <person name="Haange S.B."/>
            <person name="Oberbach A."/>
            <person name="Till H."/>
            <person name="Bargiela R."/>
            <person name="Campoy C."/>
            <person name="Segura M.T."/>
            <person name="Richter M."/>
            <person name="von Bergen M."/>
            <person name="Seifert J."/>
            <person name="Suarez A."/>
        </authorList>
    </citation>
    <scope>NUCLEOTIDE SEQUENCE</scope>
</reference>
<proteinExistence type="inferred from homology"/>
<dbReference type="GO" id="GO:0005829">
    <property type="term" value="C:cytosol"/>
    <property type="evidence" value="ECO:0007669"/>
    <property type="project" value="TreeGrafter"/>
</dbReference>
<evidence type="ECO:0000313" key="1">
    <source>
        <dbReference type="EMBL" id="EKC46447.1"/>
    </source>
</evidence>
<dbReference type="GO" id="GO:0006364">
    <property type="term" value="P:rRNA processing"/>
    <property type="evidence" value="ECO:0007669"/>
    <property type="project" value="InterPro"/>
</dbReference>
<dbReference type="NCBIfam" id="TIGR00082">
    <property type="entry name" value="rbfA"/>
    <property type="match status" value="1"/>
</dbReference>